<sequence>MHHEIRRCTKASCLAGRSCKFVHLTQDEVDDINNLVRPMTMRIYHELKRIAFLLRETYPKEAQPHTCTKLLIGECIWDCISCKNNKFQKDQMPRCNFCMVPHITAIQGLVCEHTYCTLCINELPFYLFGPIPAYRCIVCKEFKLRRNLYDHDSDGNDDNDDYDDYSDDDYSDDDYGDDYDEGAGDVGFTLFVI</sequence>
<comment type="caution">
    <text evidence="5">The sequence shown here is derived from an EMBL/GenBank/DDBJ whole genome shotgun (WGS) entry which is preliminary data.</text>
</comment>
<keyword evidence="1" id="KW-0479">Metal-binding</keyword>
<evidence type="ECO:0000313" key="4">
    <source>
        <dbReference type="EMBL" id="KAL0098455.1"/>
    </source>
</evidence>
<accession>A0AAW2FKS6</accession>
<evidence type="ECO:0000256" key="3">
    <source>
        <dbReference type="ARBA" id="ARBA00022833"/>
    </source>
</evidence>
<protein>
    <submittedName>
        <fullName evidence="5">Uncharacterized protein</fullName>
    </submittedName>
</protein>
<dbReference type="InterPro" id="IPR017907">
    <property type="entry name" value="Znf_RING_CS"/>
</dbReference>
<dbReference type="EMBL" id="JADYXP020000009">
    <property type="protein sequence ID" value="KAL0116413.1"/>
    <property type="molecule type" value="Genomic_DNA"/>
</dbReference>
<evidence type="ECO:0000313" key="5">
    <source>
        <dbReference type="EMBL" id="KAL0116413.1"/>
    </source>
</evidence>
<organism evidence="5 6">
    <name type="scientific">Cardiocondyla obscurior</name>
    <dbReference type="NCBI Taxonomy" id="286306"/>
    <lineage>
        <taxon>Eukaryota</taxon>
        <taxon>Metazoa</taxon>
        <taxon>Ecdysozoa</taxon>
        <taxon>Arthropoda</taxon>
        <taxon>Hexapoda</taxon>
        <taxon>Insecta</taxon>
        <taxon>Pterygota</taxon>
        <taxon>Neoptera</taxon>
        <taxon>Endopterygota</taxon>
        <taxon>Hymenoptera</taxon>
        <taxon>Apocrita</taxon>
        <taxon>Aculeata</taxon>
        <taxon>Formicoidea</taxon>
        <taxon>Formicidae</taxon>
        <taxon>Myrmicinae</taxon>
        <taxon>Cardiocondyla</taxon>
    </lineage>
</organism>
<dbReference type="EMBL" id="JADYXP020000062">
    <property type="protein sequence ID" value="KAL0098455.1"/>
    <property type="molecule type" value="Genomic_DNA"/>
</dbReference>
<dbReference type="AlphaFoldDB" id="A0AAW2FKS6"/>
<evidence type="ECO:0000313" key="6">
    <source>
        <dbReference type="Proteomes" id="UP001430953"/>
    </source>
</evidence>
<reference evidence="5 6" key="1">
    <citation type="submission" date="2023-03" db="EMBL/GenBank/DDBJ databases">
        <title>High recombination rates correlate with genetic variation in Cardiocondyla obscurior ants.</title>
        <authorList>
            <person name="Errbii M."/>
        </authorList>
    </citation>
    <scope>NUCLEOTIDE SEQUENCE [LARGE SCALE GENOMIC DNA]</scope>
    <source>
        <strain evidence="5">Alpha-2009</strain>
        <tissue evidence="5">Whole body</tissue>
    </source>
</reference>
<dbReference type="Proteomes" id="UP001430953">
    <property type="component" value="Unassembled WGS sequence"/>
</dbReference>
<name>A0AAW2FKS6_9HYME</name>
<proteinExistence type="predicted"/>
<gene>
    <name evidence="5" type="ORF">PUN28_009800</name>
    <name evidence="4" type="ORF">PUN28_020411</name>
</gene>
<keyword evidence="2" id="KW-0863">Zinc-finger</keyword>
<dbReference type="GO" id="GO:0008270">
    <property type="term" value="F:zinc ion binding"/>
    <property type="evidence" value="ECO:0007669"/>
    <property type="project" value="UniProtKB-KW"/>
</dbReference>
<keyword evidence="3" id="KW-0862">Zinc</keyword>
<keyword evidence="6" id="KW-1185">Reference proteome</keyword>
<dbReference type="PROSITE" id="PS00518">
    <property type="entry name" value="ZF_RING_1"/>
    <property type="match status" value="1"/>
</dbReference>
<evidence type="ECO:0000256" key="1">
    <source>
        <dbReference type="ARBA" id="ARBA00022723"/>
    </source>
</evidence>
<evidence type="ECO:0000256" key="2">
    <source>
        <dbReference type="ARBA" id="ARBA00022771"/>
    </source>
</evidence>